<gene>
    <name evidence="3" type="ORF">MACH21_10860</name>
</gene>
<keyword evidence="2" id="KW-0812">Transmembrane</keyword>
<dbReference type="Proteomes" id="UP001337723">
    <property type="component" value="Chromosome"/>
</dbReference>
<keyword evidence="4" id="KW-1185">Reference proteome</keyword>
<proteinExistence type="predicted"/>
<keyword evidence="2" id="KW-1133">Transmembrane helix</keyword>
<organism evidence="3 4">
    <name type="scientific">Roseicyclus marinus</name>
    <dbReference type="NCBI Taxonomy" id="2161673"/>
    <lineage>
        <taxon>Bacteria</taxon>
        <taxon>Pseudomonadati</taxon>
        <taxon>Pseudomonadota</taxon>
        <taxon>Alphaproteobacteria</taxon>
        <taxon>Rhodobacterales</taxon>
        <taxon>Roseobacteraceae</taxon>
        <taxon>Roseicyclus</taxon>
    </lineage>
</organism>
<evidence type="ECO:0000313" key="3">
    <source>
        <dbReference type="EMBL" id="BDW84909.1"/>
    </source>
</evidence>
<evidence type="ECO:0000256" key="1">
    <source>
        <dbReference type="SAM" id="MobiDB-lite"/>
    </source>
</evidence>
<name>A0AA48HFZ6_9RHOB</name>
<keyword evidence="2" id="KW-0472">Membrane</keyword>
<dbReference type="KEGG" id="rmai:MACH21_10860"/>
<dbReference type="EMBL" id="AP027266">
    <property type="protein sequence ID" value="BDW84909.1"/>
    <property type="molecule type" value="Genomic_DNA"/>
</dbReference>
<feature type="region of interest" description="Disordered" evidence="1">
    <location>
        <begin position="237"/>
        <end position="260"/>
    </location>
</feature>
<feature type="region of interest" description="Disordered" evidence="1">
    <location>
        <begin position="186"/>
        <end position="222"/>
    </location>
</feature>
<evidence type="ECO:0000313" key="4">
    <source>
        <dbReference type="Proteomes" id="UP001337723"/>
    </source>
</evidence>
<sequence length="519" mass="53459">MNGTVTAQPKARISSRIGQFVDSPNTVIAALALSVCVAATAGYVVTSRALGYMFGPPGELAQSDVPASPAERPAPRVRPALAPADPAAVALGFVDSLPARALPPRMEAAALTDLPPRIAGRDGAAPSASGPVRVIAGRPAVIPPVRPRATGGDGGILRLADGVTPARALGLPGPVARPDTVMALAEARSTESDPGAQPDAGEVASLRPALRPATLSTRARAPEEADAVITLAAAAPPETVAPSPRQIEPVAPRAGANPCSSRLAREIPRRPGRAAGGTAVMAALGDGSGSGRDSAIVAEALRGNIPDHLRDLQPVRFAGIVGGRQTEITICVMPDYLAIGSDEDHVRVPLGLPAALRVAEAFDMMLPTTRMVDAIYAQADVRLSPAPMPPTSAMSSTSYFLRHDATVTAQFARAGARPGLLVAGHKKDVVIANRLANAPGRVAIYGWHRSNGDPIQPLSTVHGEYYADYSHGIRLIARTAYVDGRAVDLRGLLTDGQYAGLLNSDGPLSGTTVRLAALR</sequence>
<dbReference type="AlphaFoldDB" id="A0AA48HFZ6"/>
<reference evidence="3 4" key="1">
    <citation type="submission" date="2023-01" db="EMBL/GenBank/DDBJ databases">
        <title>Complete genome sequence of Roseicyclus marinus strain Dej080120_10.</title>
        <authorList>
            <person name="Ueki S."/>
            <person name="Maruyama F."/>
        </authorList>
    </citation>
    <scope>NUCLEOTIDE SEQUENCE [LARGE SCALE GENOMIC DNA]</scope>
    <source>
        <strain evidence="3 4">Dej080120_10</strain>
    </source>
</reference>
<dbReference type="RefSeq" id="WP_338275188.1">
    <property type="nucleotide sequence ID" value="NZ_AP027266.1"/>
</dbReference>
<evidence type="ECO:0000256" key="2">
    <source>
        <dbReference type="SAM" id="Phobius"/>
    </source>
</evidence>
<feature type="transmembrane region" description="Helical" evidence="2">
    <location>
        <begin position="26"/>
        <end position="45"/>
    </location>
</feature>
<protein>
    <submittedName>
        <fullName evidence="3">Uncharacterized protein</fullName>
    </submittedName>
</protein>
<accession>A0AA48HFZ6</accession>